<dbReference type="AlphaFoldDB" id="A0A4Y7R9R5"/>
<feature type="transmembrane region" description="Helical" evidence="1">
    <location>
        <begin position="49"/>
        <end position="70"/>
    </location>
</feature>
<feature type="transmembrane region" description="Helical" evidence="1">
    <location>
        <begin position="7"/>
        <end position="29"/>
    </location>
</feature>
<sequence length="107" mass="11412">MPFEKNFILIFFTAMGVLLGAALVGSLAAVMVREPPLGVMLRLAREMKIWAVVAAIGGTFSTIEILESGVFRGEIIAVIKQLFYIVSAMAGTHLGYLIVLAIAGEGK</sequence>
<protein>
    <submittedName>
        <fullName evidence="2">Sporulation membrane protein YtrH</fullName>
    </submittedName>
</protein>
<evidence type="ECO:0000313" key="3">
    <source>
        <dbReference type="Proteomes" id="UP000298324"/>
    </source>
</evidence>
<keyword evidence="1" id="KW-0812">Transmembrane</keyword>
<keyword evidence="1" id="KW-0472">Membrane</keyword>
<dbReference type="RefSeq" id="WP_345789083.1">
    <property type="nucleotide sequence ID" value="NZ_QFGA01000002.1"/>
</dbReference>
<evidence type="ECO:0000256" key="1">
    <source>
        <dbReference type="SAM" id="Phobius"/>
    </source>
</evidence>
<dbReference type="Proteomes" id="UP000298324">
    <property type="component" value="Unassembled WGS sequence"/>
</dbReference>
<organism evidence="2 3">
    <name type="scientific">Pelotomaculum schinkii</name>
    <dbReference type="NCBI Taxonomy" id="78350"/>
    <lineage>
        <taxon>Bacteria</taxon>
        <taxon>Bacillati</taxon>
        <taxon>Bacillota</taxon>
        <taxon>Clostridia</taxon>
        <taxon>Eubacteriales</taxon>
        <taxon>Desulfotomaculaceae</taxon>
        <taxon>Pelotomaculum</taxon>
    </lineage>
</organism>
<dbReference type="InterPro" id="IPR025689">
    <property type="entry name" value="Spore_YtrH"/>
</dbReference>
<reference evidence="2 3" key="1">
    <citation type="journal article" date="2018" name="Environ. Microbiol.">
        <title>Novel energy conservation strategies and behaviour of Pelotomaculum schinkii driving syntrophic propionate catabolism.</title>
        <authorList>
            <person name="Hidalgo-Ahumada C.A.P."/>
            <person name="Nobu M.K."/>
            <person name="Narihiro T."/>
            <person name="Tamaki H."/>
            <person name="Liu W.T."/>
            <person name="Kamagata Y."/>
            <person name="Stams A.J.M."/>
            <person name="Imachi H."/>
            <person name="Sousa D.Z."/>
        </authorList>
    </citation>
    <scope>NUCLEOTIDE SEQUENCE [LARGE SCALE GENOMIC DNA]</scope>
    <source>
        <strain evidence="2 3">HH</strain>
    </source>
</reference>
<proteinExistence type="predicted"/>
<evidence type="ECO:0000313" key="2">
    <source>
        <dbReference type="EMBL" id="TEB05547.1"/>
    </source>
</evidence>
<dbReference type="Pfam" id="PF14034">
    <property type="entry name" value="Spore_YtrH"/>
    <property type="match status" value="1"/>
</dbReference>
<accession>A0A4Y7R9R5</accession>
<dbReference type="EMBL" id="QFGA01000002">
    <property type="protein sequence ID" value="TEB05547.1"/>
    <property type="molecule type" value="Genomic_DNA"/>
</dbReference>
<keyword evidence="3" id="KW-1185">Reference proteome</keyword>
<feature type="transmembrane region" description="Helical" evidence="1">
    <location>
        <begin position="82"/>
        <end position="103"/>
    </location>
</feature>
<comment type="caution">
    <text evidence="2">The sequence shown here is derived from an EMBL/GenBank/DDBJ whole genome shotgun (WGS) entry which is preliminary data.</text>
</comment>
<gene>
    <name evidence="2" type="primary">ytrH</name>
    <name evidence="2" type="ORF">Psch_02588</name>
</gene>
<name>A0A4Y7R9R5_9FIRM</name>
<keyword evidence="1" id="KW-1133">Transmembrane helix</keyword>